<sequence length="234" mass="26581">MKIEIWSDFVCPFCYIGKRRFEQGLQNFKHHDQVEIEFKSFELMPHFGKDLGKSIHQVISDEKGIPLEQAKSMHAQLTAQANELGLDYQFDTMIPTNTLNAHRMTHFAAQSGKMVEMSERIFKAYFVESQHIGDFDTLATLAEEIGLDREQALQMLNSDQFTAEVKADEQEAANIGVQGVPFFVINRKYAVSGAQPPHVFTEVLNQVWDETHAESPLIMKSDDSNTCTDESCDI</sequence>
<protein>
    <submittedName>
        <fullName evidence="2">DsbA family dithiol-disulfide isomerase</fullName>
    </submittedName>
</protein>
<comment type="caution">
    <text evidence="2">The sequence shown here is derived from an EMBL/GenBank/DDBJ whole genome shotgun (WGS) entry which is preliminary data.</text>
</comment>
<dbReference type="EMBL" id="JAGGKG010000003">
    <property type="protein sequence ID" value="MBP1904306.1"/>
    <property type="molecule type" value="Genomic_DNA"/>
</dbReference>
<dbReference type="InterPro" id="IPR001853">
    <property type="entry name" value="DSBA-like_thioredoxin_dom"/>
</dbReference>
<dbReference type="Gene3D" id="3.40.30.10">
    <property type="entry name" value="Glutaredoxin"/>
    <property type="match status" value="1"/>
</dbReference>
<evidence type="ECO:0000313" key="2">
    <source>
        <dbReference type="EMBL" id="MBP1904306.1"/>
    </source>
</evidence>
<reference evidence="2 3" key="1">
    <citation type="submission" date="2021-03" db="EMBL/GenBank/DDBJ databases">
        <title>Genomic Encyclopedia of Type Strains, Phase IV (KMG-IV): sequencing the most valuable type-strain genomes for metagenomic binning, comparative biology and taxonomic classification.</title>
        <authorList>
            <person name="Goeker M."/>
        </authorList>
    </citation>
    <scope>NUCLEOTIDE SEQUENCE [LARGE SCALE GENOMIC DNA]</scope>
    <source>
        <strain evidence="2 3">DSM 14349</strain>
    </source>
</reference>
<accession>A0ABS4FP37</accession>
<dbReference type="Proteomes" id="UP001519272">
    <property type="component" value="Unassembled WGS sequence"/>
</dbReference>
<dbReference type="Pfam" id="PF01323">
    <property type="entry name" value="DSBA"/>
    <property type="match status" value="1"/>
</dbReference>
<keyword evidence="2" id="KW-0413">Isomerase</keyword>
<organism evidence="2 3">
    <name type="scientific">Paenibacillus turicensis</name>
    <dbReference type="NCBI Taxonomy" id="160487"/>
    <lineage>
        <taxon>Bacteria</taxon>
        <taxon>Bacillati</taxon>
        <taxon>Bacillota</taxon>
        <taxon>Bacilli</taxon>
        <taxon>Bacillales</taxon>
        <taxon>Paenibacillaceae</taxon>
        <taxon>Paenibacillus</taxon>
    </lineage>
</organism>
<keyword evidence="3" id="KW-1185">Reference proteome</keyword>
<name>A0ABS4FP37_9BACL</name>
<dbReference type="CDD" id="cd03024">
    <property type="entry name" value="DsbA_FrnE"/>
    <property type="match status" value="1"/>
</dbReference>
<dbReference type="PANTHER" id="PTHR13887:SF41">
    <property type="entry name" value="THIOREDOXIN SUPERFAMILY PROTEIN"/>
    <property type="match status" value="1"/>
</dbReference>
<dbReference type="GO" id="GO:0016853">
    <property type="term" value="F:isomerase activity"/>
    <property type="evidence" value="ECO:0007669"/>
    <property type="project" value="UniProtKB-KW"/>
</dbReference>
<dbReference type="PANTHER" id="PTHR13887">
    <property type="entry name" value="GLUTATHIONE S-TRANSFERASE KAPPA"/>
    <property type="match status" value="1"/>
</dbReference>
<dbReference type="RefSeq" id="WP_210087988.1">
    <property type="nucleotide sequence ID" value="NZ_JAGGKG010000003.1"/>
</dbReference>
<evidence type="ECO:0000259" key="1">
    <source>
        <dbReference type="Pfam" id="PF01323"/>
    </source>
</evidence>
<evidence type="ECO:0000313" key="3">
    <source>
        <dbReference type="Proteomes" id="UP001519272"/>
    </source>
</evidence>
<proteinExistence type="predicted"/>
<gene>
    <name evidence="2" type="ORF">J2Z32_000923</name>
</gene>
<dbReference type="SUPFAM" id="SSF52833">
    <property type="entry name" value="Thioredoxin-like"/>
    <property type="match status" value="1"/>
</dbReference>
<dbReference type="InterPro" id="IPR036249">
    <property type="entry name" value="Thioredoxin-like_sf"/>
</dbReference>
<feature type="domain" description="DSBA-like thioredoxin" evidence="1">
    <location>
        <begin position="3"/>
        <end position="204"/>
    </location>
</feature>